<accession>A0A841K421</accession>
<feature type="region of interest" description="Disordered" evidence="1">
    <location>
        <begin position="68"/>
        <end position="96"/>
    </location>
</feature>
<comment type="caution">
    <text evidence="2">The sequence shown here is derived from an EMBL/GenBank/DDBJ whole genome shotgun (WGS) entry which is preliminary data.</text>
</comment>
<feature type="compositionally biased region" description="Low complexity" evidence="1">
    <location>
        <begin position="279"/>
        <end position="289"/>
    </location>
</feature>
<proteinExistence type="predicted"/>
<organism evidence="2 3">
    <name type="scientific">Silvibacterium bohemicum</name>
    <dbReference type="NCBI Taxonomy" id="1577686"/>
    <lineage>
        <taxon>Bacteria</taxon>
        <taxon>Pseudomonadati</taxon>
        <taxon>Acidobacteriota</taxon>
        <taxon>Terriglobia</taxon>
        <taxon>Terriglobales</taxon>
        <taxon>Acidobacteriaceae</taxon>
        <taxon>Silvibacterium</taxon>
    </lineage>
</organism>
<sequence length="599" mass="58984">MSGVRIAASSTNSSTAAPQSAAAAHSAGGAFQALLASVAEVAAPGNGLIKGDAKTLAAFDQKNAAAEAKSGTQDGDASSVIENGQTSGAASDETGVSTLSTATGSAATTGSAQLTSTQNIPSNLILQAVVANASGQDATEDSSALAGAKAHSVANAGSGGPAKQEKTQVSAAVTNAGANVASPILPTDKAVSLPWNLPNGVANSQQSGQQASGGAVSGGTAANGSSLSATETLDARLASLMRNVPQQAVTPQVEAGPAEHAVPQAKPSASSPDATLDGQTSAATSANASAQASVAQQDGANAATQLAGQTFTLPINLAATTGLAGNSDAGQAMDKSVQKLSSDSASKNPDVTSVADLGKKPSGDAVSGTADASSQSAQNNGQPTPHSQSGASDPALPAVKVADGGAAMQVQAQTIQAHVASHETASASRATDGADIAPRQSETKAETVPAQVESGEAAATSGVNTAKLIQTINESEIRVGMHSNEFGDISIRTSVSQQQMLAQISLDHGDLSQAISAHISSVQTKLGNEYGLHTVIEVNNQGSSFSGNSGQSSQSQQDHRAYARSGQVESVEASMEADSSLSPVAMAATGDGYRLDIQA</sequence>
<evidence type="ECO:0000256" key="1">
    <source>
        <dbReference type="SAM" id="MobiDB-lite"/>
    </source>
</evidence>
<feature type="region of interest" description="Disordered" evidence="1">
    <location>
        <begin position="414"/>
        <end position="448"/>
    </location>
</feature>
<feature type="region of interest" description="Disordered" evidence="1">
    <location>
        <begin position="1"/>
        <end position="22"/>
    </location>
</feature>
<feature type="region of interest" description="Disordered" evidence="1">
    <location>
        <begin position="541"/>
        <end position="582"/>
    </location>
</feature>
<evidence type="ECO:0000313" key="2">
    <source>
        <dbReference type="EMBL" id="MBB6145004.1"/>
    </source>
</evidence>
<feature type="compositionally biased region" description="Polar residues" evidence="1">
    <location>
        <begin position="338"/>
        <end position="351"/>
    </location>
</feature>
<dbReference type="EMBL" id="JACHEK010000005">
    <property type="protein sequence ID" value="MBB6145004.1"/>
    <property type="molecule type" value="Genomic_DNA"/>
</dbReference>
<reference evidence="2 3" key="1">
    <citation type="submission" date="2020-08" db="EMBL/GenBank/DDBJ databases">
        <title>Genomic Encyclopedia of Type Strains, Phase IV (KMG-IV): sequencing the most valuable type-strain genomes for metagenomic binning, comparative biology and taxonomic classification.</title>
        <authorList>
            <person name="Goeker M."/>
        </authorList>
    </citation>
    <scope>NUCLEOTIDE SEQUENCE [LARGE SCALE GENOMIC DNA]</scope>
    <source>
        <strain evidence="2 3">DSM 103733</strain>
    </source>
</reference>
<dbReference type="Proteomes" id="UP000538666">
    <property type="component" value="Unassembled WGS sequence"/>
</dbReference>
<dbReference type="RefSeq" id="WP_156185941.1">
    <property type="nucleotide sequence ID" value="NZ_JACHEK010000005.1"/>
</dbReference>
<dbReference type="AlphaFoldDB" id="A0A841K421"/>
<feature type="compositionally biased region" description="Polar residues" evidence="1">
    <location>
        <begin position="70"/>
        <end position="89"/>
    </location>
</feature>
<evidence type="ECO:0000313" key="3">
    <source>
        <dbReference type="Proteomes" id="UP000538666"/>
    </source>
</evidence>
<feature type="region of interest" description="Disordered" evidence="1">
    <location>
        <begin position="328"/>
        <end position="397"/>
    </location>
</feature>
<dbReference type="OrthoDB" id="123548at2"/>
<feature type="region of interest" description="Disordered" evidence="1">
    <location>
        <begin position="249"/>
        <end position="289"/>
    </location>
</feature>
<name>A0A841K421_9BACT</name>
<feature type="region of interest" description="Disordered" evidence="1">
    <location>
        <begin position="196"/>
        <end position="226"/>
    </location>
</feature>
<keyword evidence="3" id="KW-1185">Reference proteome</keyword>
<protein>
    <submittedName>
        <fullName evidence="2">Uncharacterized protein</fullName>
    </submittedName>
</protein>
<gene>
    <name evidence="2" type="ORF">HNQ77_002960</name>
</gene>
<feature type="compositionally biased region" description="Low complexity" evidence="1">
    <location>
        <begin position="199"/>
        <end position="226"/>
    </location>
</feature>
<feature type="compositionally biased region" description="Low complexity" evidence="1">
    <location>
        <begin position="7"/>
        <end position="22"/>
    </location>
</feature>
<feature type="compositionally biased region" description="Low complexity" evidence="1">
    <location>
        <begin position="541"/>
        <end position="556"/>
    </location>
</feature>
<feature type="compositionally biased region" description="Polar residues" evidence="1">
    <location>
        <begin position="370"/>
        <end position="391"/>
    </location>
</feature>